<proteinExistence type="predicted"/>
<evidence type="ECO:0000313" key="3">
    <source>
        <dbReference type="EMBL" id="RIB26198.1"/>
    </source>
</evidence>
<dbReference type="GO" id="GO:0004674">
    <property type="term" value="F:protein serine/threonine kinase activity"/>
    <property type="evidence" value="ECO:0007669"/>
    <property type="project" value="TreeGrafter"/>
</dbReference>
<dbReference type="InterPro" id="IPR051681">
    <property type="entry name" value="Ser/Thr_Kinases-Pseudokinases"/>
</dbReference>
<gene>
    <name evidence="3" type="ORF">C2G38_2163984</name>
</gene>
<keyword evidence="1" id="KW-0547">Nucleotide-binding</keyword>
<dbReference type="PROSITE" id="PS00107">
    <property type="entry name" value="PROTEIN_KINASE_ATP"/>
    <property type="match status" value="1"/>
</dbReference>
<dbReference type="PANTHER" id="PTHR44329">
    <property type="entry name" value="SERINE/THREONINE-PROTEIN KINASE TNNI3K-RELATED"/>
    <property type="match status" value="1"/>
</dbReference>
<reference evidence="3 4" key="1">
    <citation type="submission" date="2018-06" db="EMBL/GenBank/DDBJ databases">
        <title>Comparative genomics reveals the genomic features of Rhizophagus irregularis, R. cerebriforme, R. diaphanum and Gigaspora rosea, and their symbiotic lifestyle signature.</title>
        <authorList>
            <person name="Morin E."/>
            <person name="San Clemente H."/>
            <person name="Chen E.C.H."/>
            <person name="De La Providencia I."/>
            <person name="Hainaut M."/>
            <person name="Kuo A."/>
            <person name="Kohler A."/>
            <person name="Murat C."/>
            <person name="Tang N."/>
            <person name="Roy S."/>
            <person name="Loubradou J."/>
            <person name="Henrissat B."/>
            <person name="Grigoriev I.V."/>
            <person name="Corradi N."/>
            <person name="Roux C."/>
            <person name="Martin F.M."/>
        </authorList>
    </citation>
    <scope>NUCLEOTIDE SEQUENCE [LARGE SCALE GENOMIC DNA]</scope>
    <source>
        <strain evidence="3 4">DAOM 194757</strain>
    </source>
</reference>
<organism evidence="3 4">
    <name type="scientific">Gigaspora rosea</name>
    <dbReference type="NCBI Taxonomy" id="44941"/>
    <lineage>
        <taxon>Eukaryota</taxon>
        <taxon>Fungi</taxon>
        <taxon>Fungi incertae sedis</taxon>
        <taxon>Mucoromycota</taxon>
        <taxon>Glomeromycotina</taxon>
        <taxon>Glomeromycetes</taxon>
        <taxon>Diversisporales</taxon>
        <taxon>Gigasporaceae</taxon>
        <taxon>Gigaspora</taxon>
    </lineage>
</organism>
<evidence type="ECO:0000259" key="2">
    <source>
        <dbReference type="PROSITE" id="PS50011"/>
    </source>
</evidence>
<dbReference type="AlphaFoldDB" id="A0A397VW60"/>
<dbReference type="OrthoDB" id="4062651at2759"/>
<evidence type="ECO:0000256" key="1">
    <source>
        <dbReference type="PROSITE-ProRule" id="PRU10141"/>
    </source>
</evidence>
<name>A0A397VW60_9GLOM</name>
<accession>A0A397VW60</accession>
<dbReference type="PRINTS" id="PR00109">
    <property type="entry name" value="TYRKINASE"/>
</dbReference>
<keyword evidence="3" id="KW-0418">Kinase</keyword>
<dbReference type="SUPFAM" id="SSF56112">
    <property type="entry name" value="Protein kinase-like (PK-like)"/>
    <property type="match status" value="1"/>
</dbReference>
<comment type="caution">
    <text evidence="3">The sequence shown here is derived from an EMBL/GenBank/DDBJ whole genome shotgun (WGS) entry which is preliminary data.</text>
</comment>
<dbReference type="EMBL" id="QKWP01000144">
    <property type="protein sequence ID" value="RIB26198.1"/>
    <property type="molecule type" value="Genomic_DNA"/>
</dbReference>
<sequence>MSSNLFTVSSMEVSLWADVLIVLGGTAEISLASHVEKYLMHEERPEEAQFLKFSSLSWIAFDDLQIIKKIGEGGFATVYLAKWVNDYVALKFLHGSHNNSERFLNELRTFHDITIKNLKFLRCYGISKDKETNDYILVMQYAQKGSLRQNLCEVRQMKWKWKLNLLFNVAEDLQTIHNHSIIHRDLHSGNILQACLANAFVGDLGLSESINKVLMRHDGIYGIFPYMAPEVLRKKEYTVTSDIYSFGMIIWELSSGRLSFSDRKHDICFLIEICQRIRPTVVKGVPQCYNDLMIRCWDDDPKKRPKVSEICKLIQLWQNEENYVSEFEKANKTAFNNQELSAMHPQAVYSSRFISNNELDLIRSQTVHSITFTSHNELKVGCSQIVNSDNIIDEEDNIHIEHIENLIEGVLASIEETSVSIEEALVSIEESSKGPLQLNLQQFGPDIASNIFKNLLN</sequence>
<feature type="binding site" evidence="1">
    <location>
        <position position="91"/>
    </location>
    <ligand>
        <name>ATP</name>
        <dbReference type="ChEBI" id="CHEBI:30616"/>
    </ligand>
</feature>
<evidence type="ECO:0000313" key="4">
    <source>
        <dbReference type="Proteomes" id="UP000266673"/>
    </source>
</evidence>
<keyword evidence="3" id="KW-0808">Transferase</keyword>
<dbReference type="Gene3D" id="1.10.510.10">
    <property type="entry name" value="Transferase(Phosphotransferase) domain 1"/>
    <property type="match status" value="1"/>
</dbReference>
<feature type="domain" description="Protein kinase" evidence="2">
    <location>
        <begin position="64"/>
        <end position="318"/>
    </location>
</feature>
<dbReference type="InterPro" id="IPR011009">
    <property type="entry name" value="Kinase-like_dom_sf"/>
</dbReference>
<keyword evidence="1" id="KW-0067">ATP-binding</keyword>
<dbReference type="Proteomes" id="UP000266673">
    <property type="component" value="Unassembled WGS sequence"/>
</dbReference>
<dbReference type="Pfam" id="PF07714">
    <property type="entry name" value="PK_Tyr_Ser-Thr"/>
    <property type="match status" value="1"/>
</dbReference>
<dbReference type="PROSITE" id="PS50011">
    <property type="entry name" value="PROTEIN_KINASE_DOM"/>
    <property type="match status" value="1"/>
</dbReference>
<dbReference type="GO" id="GO:0005524">
    <property type="term" value="F:ATP binding"/>
    <property type="evidence" value="ECO:0007669"/>
    <property type="project" value="UniProtKB-UniRule"/>
</dbReference>
<dbReference type="InterPro" id="IPR017441">
    <property type="entry name" value="Protein_kinase_ATP_BS"/>
</dbReference>
<dbReference type="InterPro" id="IPR001245">
    <property type="entry name" value="Ser-Thr/Tyr_kinase_cat_dom"/>
</dbReference>
<protein>
    <submittedName>
        <fullName evidence="3">Kinase-like domain-containing protein</fullName>
    </submittedName>
</protein>
<keyword evidence="4" id="KW-1185">Reference proteome</keyword>
<dbReference type="STRING" id="44941.A0A397VW60"/>
<dbReference type="InterPro" id="IPR000719">
    <property type="entry name" value="Prot_kinase_dom"/>
</dbReference>